<dbReference type="AlphaFoldDB" id="A0A915HFP1"/>
<organism evidence="1 2">
    <name type="scientific">Romanomermis culicivorax</name>
    <name type="common">Nematode worm</name>
    <dbReference type="NCBI Taxonomy" id="13658"/>
    <lineage>
        <taxon>Eukaryota</taxon>
        <taxon>Metazoa</taxon>
        <taxon>Ecdysozoa</taxon>
        <taxon>Nematoda</taxon>
        <taxon>Enoplea</taxon>
        <taxon>Dorylaimia</taxon>
        <taxon>Mermithida</taxon>
        <taxon>Mermithoidea</taxon>
        <taxon>Mermithidae</taxon>
        <taxon>Romanomermis</taxon>
    </lineage>
</organism>
<reference evidence="2" key="1">
    <citation type="submission" date="2022-11" db="UniProtKB">
        <authorList>
            <consortium name="WormBaseParasite"/>
        </authorList>
    </citation>
    <scope>IDENTIFICATION</scope>
</reference>
<evidence type="ECO:0000313" key="1">
    <source>
        <dbReference type="Proteomes" id="UP000887565"/>
    </source>
</evidence>
<evidence type="ECO:0000313" key="2">
    <source>
        <dbReference type="WBParaSite" id="nRc.2.0.1.t00418-RA"/>
    </source>
</evidence>
<keyword evidence="1" id="KW-1185">Reference proteome</keyword>
<name>A0A915HFP1_ROMCU</name>
<accession>A0A915HFP1</accession>
<protein>
    <submittedName>
        <fullName evidence="2">Uncharacterized protein</fullName>
    </submittedName>
</protein>
<dbReference type="Proteomes" id="UP000887565">
    <property type="component" value="Unplaced"/>
</dbReference>
<dbReference type="WBParaSite" id="nRc.2.0.1.t00418-RA">
    <property type="protein sequence ID" value="nRc.2.0.1.t00418-RA"/>
    <property type="gene ID" value="nRc.2.0.1.g00418"/>
</dbReference>
<proteinExistence type="predicted"/>
<sequence length="66" mass="7953">MLFVDATNFTVRRMLWEFGEEERRFFVRTMLVSPSLLLDITANDINQDRIENCLKPRRKDENENFA</sequence>